<accession>A0ABD4TN95</accession>
<gene>
    <name evidence="2" type="ORF">FTO68_10045</name>
</gene>
<keyword evidence="3" id="KW-1185">Reference proteome</keyword>
<organism evidence="2 3">
    <name type="scientific">Methanocalculus taiwanensis</name>
    <dbReference type="NCBI Taxonomy" id="106207"/>
    <lineage>
        <taxon>Archaea</taxon>
        <taxon>Methanobacteriati</taxon>
        <taxon>Methanobacteriota</taxon>
        <taxon>Stenosarchaea group</taxon>
        <taxon>Methanomicrobia</taxon>
        <taxon>Methanomicrobiales</taxon>
        <taxon>Methanocalculaceae</taxon>
        <taxon>Methanocalculus</taxon>
    </lineage>
</organism>
<evidence type="ECO:0000313" key="2">
    <source>
        <dbReference type="EMBL" id="MCQ1539320.1"/>
    </source>
</evidence>
<dbReference type="Proteomes" id="UP001524383">
    <property type="component" value="Unassembled WGS sequence"/>
</dbReference>
<feature type="region of interest" description="Disordered" evidence="1">
    <location>
        <begin position="169"/>
        <end position="209"/>
    </location>
</feature>
<sequence length="261" mass="27258">MRVRASYLLPALFLASLCMLPAGAWTTELAVTSGGTTIPLVIRVDEAATDGFDAGLDIPLPPAPPGSTFSAYLAGTGFFPMLQTDIRNAPGWTLCTEANEPILISWDPSPVPLTITVSDQVYPMSTAGEATLPAGNYQLQIEPGADPLPMVTATPQPTQIPYLVTTAPPPTAVPTAAPPPTQAEVPDPERTAPLEASEFPETPPVATPTPDASAVVWDEPVQSPAVWDPTSPAEAGLSLLPVVGSVIIVGCLIWRYPRSMG</sequence>
<name>A0ABD4TN95_9EURY</name>
<dbReference type="AlphaFoldDB" id="A0ABD4TN95"/>
<comment type="caution">
    <text evidence="2">The sequence shown here is derived from an EMBL/GenBank/DDBJ whole genome shotgun (WGS) entry which is preliminary data.</text>
</comment>
<protein>
    <recommendedName>
        <fullName evidence="4">DUF3821 domain-containing protein</fullName>
    </recommendedName>
</protein>
<evidence type="ECO:0000256" key="1">
    <source>
        <dbReference type="SAM" id="MobiDB-lite"/>
    </source>
</evidence>
<dbReference type="RefSeq" id="WP_255333285.1">
    <property type="nucleotide sequence ID" value="NZ_VOTZ01000024.1"/>
</dbReference>
<proteinExistence type="predicted"/>
<reference evidence="2 3" key="1">
    <citation type="submission" date="2019-08" db="EMBL/GenBank/DDBJ databases">
        <authorList>
            <person name="Chen S.-C."/>
            <person name="Lai M.-C."/>
            <person name="You Y.-T."/>
        </authorList>
    </citation>
    <scope>NUCLEOTIDE SEQUENCE [LARGE SCALE GENOMIC DNA]</scope>
    <source>
        <strain evidence="2 3">P2F9704a</strain>
    </source>
</reference>
<feature type="compositionally biased region" description="Pro residues" evidence="1">
    <location>
        <begin position="169"/>
        <end position="181"/>
    </location>
</feature>
<dbReference type="EMBL" id="VOTZ01000024">
    <property type="protein sequence ID" value="MCQ1539320.1"/>
    <property type="molecule type" value="Genomic_DNA"/>
</dbReference>
<evidence type="ECO:0008006" key="4">
    <source>
        <dbReference type="Google" id="ProtNLM"/>
    </source>
</evidence>
<evidence type="ECO:0000313" key="3">
    <source>
        <dbReference type="Proteomes" id="UP001524383"/>
    </source>
</evidence>